<dbReference type="SUPFAM" id="SSF51120">
    <property type="entry name" value="beta-Roll"/>
    <property type="match status" value="1"/>
</dbReference>
<name>A0A0D0TU50_PSEFL</name>
<comment type="caution">
    <text evidence="1">The sequence shown here is derived from an EMBL/GenBank/DDBJ whole genome shotgun (WGS) entry which is preliminary data.</text>
</comment>
<evidence type="ECO:0000313" key="2">
    <source>
        <dbReference type="Proteomes" id="UP000032210"/>
    </source>
</evidence>
<dbReference type="Proteomes" id="UP000032210">
    <property type="component" value="Unassembled WGS sequence"/>
</dbReference>
<dbReference type="AlphaFoldDB" id="A0A0D0TU50"/>
<accession>A0A0D0TU50</accession>
<evidence type="ECO:0000313" key="1">
    <source>
        <dbReference type="EMBL" id="KIR24350.1"/>
    </source>
</evidence>
<organism evidence="1 2">
    <name type="scientific">Pseudomonas fluorescens</name>
    <dbReference type="NCBI Taxonomy" id="294"/>
    <lineage>
        <taxon>Bacteria</taxon>
        <taxon>Pseudomonadati</taxon>
        <taxon>Pseudomonadota</taxon>
        <taxon>Gammaproteobacteria</taxon>
        <taxon>Pseudomonadales</taxon>
        <taxon>Pseudomonadaceae</taxon>
        <taxon>Pseudomonas</taxon>
    </lineage>
</organism>
<sequence length="193" mass="20832">MFNVTGLPVPPPYVRPTDVITEVKNKDVSVRSLEMPDAGGNLLGTEVTINTGSGDDNVHIYKDRQGRTVADINGELYGFKFGRVPEYNLLTINTGAGNDNVKIDDDVDVMAFINTGDDDDSVSTGGSTFPRVRAGNGNDTVRLGKKGGHAYGENGDDHLISGDGHLMSHLHGGAGDNRLTYRSMTQVYLDKYR</sequence>
<protein>
    <submittedName>
        <fullName evidence="1">Uncharacterized protein</fullName>
    </submittedName>
</protein>
<dbReference type="Gene3D" id="2.160.20.160">
    <property type="match status" value="1"/>
</dbReference>
<dbReference type="PATRIC" id="fig|294.125.peg.246"/>
<dbReference type="RefSeq" id="WP_043046451.1">
    <property type="nucleotide sequence ID" value="NZ_JXCQ01000002.1"/>
</dbReference>
<dbReference type="EMBL" id="JXCQ01000002">
    <property type="protein sequence ID" value="KIR24350.1"/>
    <property type="molecule type" value="Genomic_DNA"/>
</dbReference>
<proteinExistence type="predicted"/>
<gene>
    <name evidence="1" type="ORF">PFLU3_02420</name>
</gene>
<dbReference type="InterPro" id="IPR011049">
    <property type="entry name" value="Serralysin-like_metalloprot_C"/>
</dbReference>
<reference evidence="1 2" key="1">
    <citation type="submission" date="2015-01" db="EMBL/GenBank/DDBJ databases">
        <title>Genome sequence of the beneficial rhizobacterium Pseudomonas fluorescens 2-79.</title>
        <authorList>
            <person name="Thuermer A."/>
            <person name="Daniel R."/>
        </authorList>
    </citation>
    <scope>NUCLEOTIDE SEQUENCE [LARGE SCALE GENOMIC DNA]</scope>
    <source>
        <strain evidence="1 2">2-79</strain>
    </source>
</reference>